<organism evidence="4 5">
    <name type="scientific">Corynebacterium spheniscorum</name>
    <dbReference type="NCBI Taxonomy" id="185761"/>
    <lineage>
        <taxon>Bacteria</taxon>
        <taxon>Bacillati</taxon>
        <taxon>Actinomycetota</taxon>
        <taxon>Actinomycetes</taxon>
        <taxon>Mycobacteriales</taxon>
        <taxon>Corynebacteriaceae</taxon>
        <taxon>Corynebacterium</taxon>
    </lineage>
</organism>
<evidence type="ECO:0000256" key="2">
    <source>
        <dbReference type="SAM" id="MobiDB-lite"/>
    </source>
</evidence>
<dbReference type="EMBL" id="FOPJ01000003">
    <property type="protein sequence ID" value="SFG39334.1"/>
    <property type="molecule type" value="Genomic_DNA"/>
</dbReference>
<keyword evidence="3" id="KW-0812">Transmembrane</keyword>
<evidence type="ECO:0000313" key="4">
    <source>
        <dbReference type="EMBL" id="SFG39334.1"/>
    </source>
</evidence>
<sequence length="245" mass="27012">MADRRRTYSRTQTNTALLEREDLRTQPRVSPRRYPEAPSRETPTGLKPRPHRSTRKNPPAAPKRLGSRQVVSRRGRRIQPRKETPRILKISAAALLFAIAGIIGAMTLSGVTTQQTFQLQQLKVEQNRLDNQLESLNRDLENVRSSASLARQAGERHLVVPQQPGILAVNDEGEVTEVRPPSEETRPIIDVNGKPVRAHIASSNPEKTRELDGNVSAVPHLGMPNNDAGVAPYAPNVPAAPSPGR</sequence>
<reference evidence="4 5" key="1">
    <citation type="submission" date="2016-10" db="EMBL/GenBank/DDBJ databases">
        <authorList>
            <person name="de Groot N.N."/>
        </authorList>
    </citation>
    <scope>NUCLEOTIDE SEQUENCE [LARGE SCALE GENOMIC DNA]</scope>
    <source>
        <strain>J11</strain>
        <strain evidence="5">PG 39</strain>
    </source>
</reference>
<name>A0A1I2RF77_9CORY</name>
<evidence type="ECO:0000313" key="5">
    <source>
        <dbReference type="Proteomes" id="UP000199065"/>
    </source>
</evidence>
<evidence type="ECO:0008006" key="6">
    <source>
        <dbReference type="Google" id="ProtNLM"/>
    </source>
</evidence>
<dbReference type="RefSeq" id="WP_092284613.1">
    <property type="nucleotide sequence ID" value="NZ_VXKI01000011.1"/>
</dbReference>
<gene>
    <name evidence="4" type="ORF">SAMN05660282_00781</name>
</gene>
<feature type="compositionally biased region" description="Low complexity" evidence="2">
    <location>
        <begin position="228"/>
        <end position="237"/>
    </location>
</feature>
<feature type="transmembrane region" description="Helical" evidence="3">
    <location>
        <begin position="87"/>
        <end position="108"/>
    </location>
</feature>
<feature type="region of interest" description="Disordered" evidence="2">
    <location>
        <begin position="1"/>
        <end position="83"/>
    </location>
</feature>
<evidence type="ECO:0000256" key="1">
    <source>
        <dbReference type="SAM" id="Coils"/>
    </source>
</evidence>
<protein>
    <recommendedName>
        <fullName evidence="6">Cell division protein FtsL</fullName>
    </recommendedName>
</protein>
<dbReference type="OrthoDB" id="4424797at2"/>
<keyword evidence="1" id="KW-0175">Coiled coil</keyword>
<feature type="coiled-coil region" evidence="1">
    <location>
        <begin position="119"/>
        <end position="153"/>
    </location>
</feature>
<feature type="region of interest" description="Disordered" evidence="2">
    <location>
        <begin position="202"/>
        <end position="245"/>
    </location>
</feature>
<dbReference type="STRING" id="185761.SAMN05660282_00781"/>
<dbReference type="AlphaFoldDB" id="A0A1I2RF77"/>
<evidence type="ECO:0000256" key="3">
    <source>
        <dbReference type="SAM" id="Phobius"/>
    </source>
</evidence>
<accession>A0A1I2RF77</accession>
<keyword evidence="3" id="KW-0472">Membrane</keyword>
<keyword evidence="5" id="KW-1185">Reference proteome</keyword>
<keyword evidence="3" id="KW-1133">Transmembrane helix</keyword>
<dbReference type="Proteomes" id="UP000199065">
    <property type="component" value="Unassembled WGS sequence"/>
</dbReference>
<proteinExistence type="predicted"/>